<evidence type="ECO:0000313" key="1">
    <source>
        <dbReference type="EMBL" id="OVF10464.1"/>
    </source>
</evidence>
<dbReference type="Proteomes" id="UP000195602">
    <property type="component" value="Unassembled WGS sequence"/>
</dbReference>
<protein>
    <submittedName>
        <fullName evidence="1">Uncharacterized protein</fullName>
    </submittedName>
</protein>
<evidence type="ECO:0000313" key="2">
    <source>
        <dbReference type="Proteomes" id="UP000195602"/>
    </source>
</evidence>
<gene>
    <name evidence="1" type="ORF">A9F13_02g02827</name>
</gene>
<dbReference type="EMBL" id="LYUB02000002">
    <property type="protein sequence ID" value="OVF10464.1"/>
    <property type="molecule type" value="Genomic_DNA"/>
</dbReference>
<name>A0AA91Q342_CLALS</name>
<proteinExistence type="predicted"/>
<accession>A0AA91Q342</accession>
<dbReference type="KEGG" id="clus:A9F13_02g02827"/>
<dbReference type="AlphaFoldDB" id="A0AA91Q342"/>
<organism evidence="1 2">
    <name type="scientific">Clavispora lusitaniae</name>
    <name type="common">Candida lusitaniae</name>
    <dbReference type="NCBI Taxonomy" id="36911"/>
    <lineage>
        <taxon>Eukaryota</taxon>
        <taxon>Fungi</taxon>
        <taxon>Dikarya</taxon>
        <taxon>Ascomycota</taxon>
        <taxon>Saccharomycotina</taxon>
        <taxon>Pichiomycetes</taxon>
        <taxon>Metschnikowiaceae</taxon>
        <taxon>Clavispora</taxon>
    </lineage>
</organism>
<sequence length="98" mass="10921">MDQKKESRKAEEKSGWKGPRGRACTLIVKLWCFIFCDAGPASLGNWAAHDPKTHPLSGPIPAALAFSDSYCYSEDTFVGPISMQRDESQRFRTWPLGS</sequence>
<comment type="caution">
    <text evidence="1">The sequence shown here is derived from an EMBL/GenBank/DDBJ whole genome shotgun (WGS) entry which is preliminary data.</text>
</comment>
<reference evidence="1 2" key="1">
    <citation type="submission" date="2017-04" db="EMBL/GenBank/DDBJ databases">
        <title>Draft genome of the yeast Clavispora lusitaniae type strain CBS 6936.</title>
        <authorList>
            <person name="Durrens P."/>
            <person name="Klopp C."/>
            <person name="Biteau N."/>
            <person name="Fitton-Ouhabi V."/>
            <person name="Dementhon K."/>
            <person name="Accoceberry I."/>
            <person name="Sherman D.J."/>
            <person name="Noel T."/>
        </authorList>
    </citation>
    <scope>NUCLEOTIDE SEQUENCE [LARGE SCALE GENOMIC DNA]</scope>
    <source>
        <strain evidence="1 2">CBS 6936</strain>
    </source>
</reference>